<feature type="region of interest" description="Disordered" evidence="1">
    <location>
        <begin position="26"/>
        <end position="52"/>
    </location>
</feature>
<name>A0AA39Q516_9AGAR</name>
<feature type="region of interest" description="Disordered" evidence="1">
    <location>
        <begin position="73"/>
        <end position="96"/>
    </location>
</feature>
<comment type="caution">
    <text evidence="2">The sequence shown here is derived from an EMBL/GenBank/DDBJ whole genome shotgun (WGS) entry which is preliminary data.</text>
</comment>
<protein>
    <submittedName>
        <fullName evidence="2">Uncharacterized protein</fullName>
    </submittedName>
</protein>
<dbReference type="Proteomes" id="UP001175228">
    <property type="component" value="Unassembled WGS sequence"/>
</dbReference>
<feature type="compositionally biased region" description="Low complexity" evidence="1">
    <location>
        <begin position="73"/>
        <end position="87"/>
    </location>
</feature>
<evidence type="ECO:0000313" key="2">
    <source>
        <dbReference type="EMBL" id="KAK0496186.1"/>
    </source>
</evidence>
<sequence>MPTNQTIGRGLPHTVTVQSESLCVPERSKMNSPHIMTGDARAGDGSTGDVMPGAHKLEARELEMHVWSTSGDVVAGGDSAGDVPAGVHLETRELEI</sequence>
<evidence type="ECO:0000256" key="1">
    <source>
        <dbReference type="SAM" id="MobiDB-lite"/>
    </source>
</evidence>
<organism evidence="2 3">
    <name type="scientific">Armillaria luteobubalina</name>
    <dbReference type="NCBI Taxonomy" id="153913"/>
    <lineage>
        <taxon>Eukaryota</taxon>
        <taxon>Fungi</taxon>
        <taxon>Dikarya</taxon>
        <taxon>Basidiomycota</taxon>
        <taxon>Agaricomycotina</taxon>
        <taxon>Agaricomycetes</taxon>
        <taxon>Agaricomycetidae</taxon>
        <taxon>Agaricales</taxon>
        <taxon>Marasmiineae</taxon>
        <taxon>Physalacriaceae</taxon>
        <taxon>Armillaria</taxon>
    </lineage>
</organism>
<dbReference type="AlphaFoldDB" id="A0AA39Q516"/>
<evidence type="ECO:0000313" key="3">
    <source>
        <dbReference type="Proteomes" id="UP001175228"/>
    </source>
</evidence>
<accession>A0AA39Q516</accession>
<dbReference type="EMBL" id="JAUEPU010000016">
    <property type="protein sequence ID" value="KAK0496186.1"/>
    <property type="molecule type" value="Genomic_DNA"/>
</dbReference>
<proteinExistence type="predicted"/>
<keyword evidence="3" id="KW-1185">Reference proteome</keyword>
<gene>
    <name evidence="2" type="ORF">EDD18DRAFT_1353865</name>
</gene>
<reference evidence="2" key="1">
    <citation type="submission" date="2023-06" db="EMBL/GenBank/DDBJ databases">
        <authorList>
            <consortium name="Lawrence Berkeley National Laboratory"/>
            <person name="Ahrendt S."/>
            <person name="Sahu N."/>
            <person name="Indic B."/>
            <person name="Wong-Bajracharya J."/>
            <person name="Merenyi Z."/>
            <person name="Ke H.-M."/>
            <person name="Monk M."/>
            <person name="Kocsube S."/>
            <person name="Drula E."/>
            <person name="Lipzen A."/>
            <person name="Balint B."/>
            <person name="Henrissat B."/>
            <person name="Andreopoulos B."/>
            <person name="Martin F.M."/>
            <person name="Harder C.B."/>
            <person name="Rigling D."/>
            <person name="Ford K.L."/>
            <person name="Foster G.D."/>
            <person name="Pangilinan J."/>
            <person name="Papanicolaou A."/>
            <person name="Barry K."/>
            <person name="LaButti K."/>
            <person name="Viragh M."/>
            <person name="Koriabine M."/>
            <person name="Yan M."/>
            <person name="Riley R."/>
            <person name="Champramary S."/>
            <person name="Plett K.L."/>
            <person name="Tsai I.J."/>
            <person name="Slot J."/>
            <person name="Sipos G."/>
            <person name="Plett J."/>
            <person name="Nagy L.G."/>
            <person name="Grigoriev I.V."/>
        </authorList>
    </citation>
    <scope>NUCLEOTIDE SEQUENCE</scope>
    <source>
        <strain evidence="2">HWK02</strain>
    </source>
</reference>